<dbReference type="Gene3D" id="3.10.290.60">
    <property type="entry name" value="Ubiquitin-activating enzyme E1, UFD domain"/>
    <property type="match status" value="1"/>
</dbReference>
<dbReference type="Proteomes" id="UP000887574">
    <property type="component" value="Unplaced"/>
</dbReference>
<dbReference type="PANTHER" id="PTHR10953:SF4">
    <property type="entry name" value="UBIQUITIN-ACTIVATING ENZYME E1 C-TERMINAL DOMAIN-CONTAINING PROTEIN"/>
    <property type="match status" value="1"/>
</dbReference>
<dbReference type="InterPro" id="IPR000011">
    <property type="entry name" value="UBQ/SUMO-activ_enz_E1-like"/>
</dbReference>
<accession>A0A915EF50</accession>
<proteinExistence type="inferred from homology"/>
<dbReference type="PRINTS" id="PR01849">
    <property type="entry name" value="UBIQUITINACT"/>
</dbReference>
<dbReference type="AlphaFoldDB" id="A0A915EF50"/>
<dbReference type="Pfam" id="PF00899">
    <property type="entry name" value="ThiF"/>
    <property type="match status" value="1"/>
</dbReference>
<comment type="pathway">
    <text evidence="1">Protein modification; protein ubiquitination.</text>
</comment>
<dbReference type="GO" id="GO:0004839">
    <property type="term" value="F:ubiquitin activating enzyme activity"/>
    <property type="evidence" value="ECO:0007669"/>
    <property type="project" value="TreeGrafter"/>
</dbReference>
<dbReference type="GO" id="GO:0005737">
    <property type="term" value="C:cytoplasm"/>
    <property type="evidence" value="ECO:0007669"/>
    <property type="project" value="TreeGrafter"/>
</dbReference>
<dbReference type="GO" id="GO:0005634">
    <property type="term" value="C:nucleus"/>
    <property type="evidence" value="ECO:0007669"/>
    <property type="project" value="TreeGrafter"/>
</dbReference>
<dbReference type="PANTHER" id="PTHR10953">
    <property type="entry name" value="UBIQUITIN-ACTIVATING ENZYME E1"/>
    <property type="match status" value="1"/>
</dbReference>
<dbReference type="GO" id="GO:0006511">
    <property type="term" value="P:ubiquitin-dependent protein catabolic process"/>
    <property type="evidence" value="ECO:0007669"/>
    <property type="project" value="TreeGrafter"/>
</dbReference>
<dbReference type="Pfam" id="PF09358">
    <property type="entry name" value="E1_UFD"/>
    <property type="match status" value="1"/>
</dbReference>
<evidence type="ECO:0000256" key="2">
    <source>
        <dbReference type="ARBA" id="ARBA00005673"/>
    </source>
</evidence>
<dbReference type="Pfam" id="PF10585">
    <property type="entry name" value="UBA_E1_SCCH"/>
    <property type="match status" value="1"/>
</dbReference>
<reference evidence="6" key="1">
    <citation type="submission" date="2022-11" db="UniProtKB">
        <authorList>
            <consortium name="WormBaseParasite"/>
        </authorList>
    </citation>
    <scope>IDENTIFICATION</scope>
</reference>
<dbReference type="InterPro" id="IPR042063">
    <property type="entry name" value="Ubi_acti_E1_SCCH"/>
</dbReference>
<evidence type="ECO:0000313" key="6">
    <source>
        <dbReference type="WBParaSite" id="jg5221"/>
    </source>
</evidence>
<comment type="similarity">
    <text evidence="2">Belongs to the ubiquitin-activating E1 family.</text>
</comment>
<dbReference type="InterPro" id="IPR035985">
    <property type="entry name" value="Ubiquitin-activating_enz"/>
</dbReference>
<dbReference type="FunFam" id="1.10.10.2660:FF:000001">
    <property type="entry name" value="Ubiquitin-activating enzyme E1 1"/>
    <property type="match status" value="1"/>
</dbReference>
<dbReference type="InterPro" id="IPR019572">
    <property type="entry name" value="UBA_E1_SCCH"/>
</dbReference>
<dbReference type="Gene3D" id="1.10.10.2660">
    <property type="entry name" value="Ubiquitin-activating enzyme E1, SCCH domain"/>
    <property type="match status" value="1"/>
</dbReference>
<dbReference type="InterPro" id="IPR000594">
    <property type="entry name" value="ThiF_NAD_FAD-bd"/>
</dbReference>
<evidence type="ECO:0000259" key="4">
    <source>
        <dbReference type="SMART" id="SM00985"/>
    </source>
</evidence>
<name>A0A915EF50_9BILA</name>
<dbReference type="WBParaSite" id="jg5221">
    <property type="protein sequence ID" value="jg5221"/>
    <property type="gene ID" value="jg5221"/>
</dbReference>
<evidence type="ECO:0000256" key="1">
    <source>
        <dbReference type="ARBA" id="ARBA00004906"/>
    </source>
</evidence>
<feature type="domain" description="Ubiquitin-activating enzyme E1 C-terminal" evidence="4">
    <location>
        <begin position="390"/>
        <end position="516"/>
    </location>
</feature>
<dbReference type="InterPro" id="IPR045886">
    <property type="entry name" value="ThiF/MoeB/HesA"/>
</dbReference>
<dbReference type="InterPro" id="IPR038252">
    <property type="entry name" value="UBA_E1_C_sf"/>
</dbReference>
<dbReference type="GO" id="GO:0006974">
    <property type="term" value="P:DNA damage response"/>
    <property type="evidence" value="ECO:0007669"/>
    <property type="project" value="TreeGrafter"/>
</dbReference>
<dbReference type="Gene3D" id="3.40.50.720">
    <property type="entry name" value="NAD(P)-binding Rossmann-like Domain"/>
    <property type="match status" value="1"/>
</dbReference>
<dbReference type="FunFam" id="3.10.290.60:FF:000001">
    <property type="entry name" value="Ubiquitin-activating enzyme E1 2"/>
    <property type="match status" value="1"/>
</dbReference>
<evidence type="ECO:0000313" key="5">
    <source>
        <dbReference type="Proteomes" id="UP000887574"/>
    </source>
</evidence>
<keyword evidence="3" id="KW-0436">Ligase</keyword>
<dbReference type="SUPFAM" id="SSF69572">
    <property type="entry name" value="Activating enzymes of the ubiquitin-like proteins"/>
    <property type="match status" value="1"/>
</dbReference>
<evidence type="ECO:0000256" key="3">
    <source>
        <dbReference type="ARBA" id="ARBA00022598"/>
    </source>
</evidence>
<keyword evidence="5" id="KW-1185">Reference proteome</keyword>
<protein>
    <submittedName>
        <fullName evidence="6">Ubiquitin-activating enzyme E1 C-terminal domain-containing protein</fullName>
    </submittedName>
</protein>
<dbReference type="InterPro" id="IPR018965">
    <property type="entry name" value="Ub-activating_enz_E1_C"/>
</dbReference>
<organism evidence="5 6">
    <name type="scientific">Ditylenchus dipsaci</name>
    <dbReference type="NCBI Taxonomy" id="166011"/>
    <lineage>
        <taxon>Eukaryota</taxon>
        <taxon>Metazoa</taxon>
        <taxon>Ecdysozoa</taxon>
        <taxon>Nematoda</taxon>
        <taxon>Chromadorea</taxon>
        <taxon>Rhabditida</taxon>
        <taxon>Tylenchina</taxon>
        <taxon>Tylenchomorpha</taxon>
        <taxon>Sphaerularioidea</taxon>
        <taxon>Anguinidae</taxon>
        <taxon>Anguininae</taxon>
        <taxon>Ditylenchus</taxon>
    </lineage>
</organism>
<dbReference type="SMART" id="SM00985">
    <property type="entry name" value="UBA_e1_C"/>
    <property type="match status" value="1"/>
</dbReference>
<sequence>MNILSLGERVSIDTEHVFSDQFFKDLTGVANALDNVQARIFVDGLCVFYQLPLLESGTMGAKGNTQVVYPHLTESYGSSHDPPEVETPIITLRNFPYEIHHTIEWARAKFEDLFTSPADTTNLYLSDRNGFMERLKTLNLRQQIERLMTVNKALIDEKPETAAACILWARNLFQEFYCNVIAQLLYVYPPNHVTEHGIKFWSGKKRCPAALTFDSNEENHVGFVYAASVLRAQQYGLAPILAVEEVKRLASSHETAKFVPRGEVKIAVTEAEAARTDIEKADDYSEDTVKFLTDRLASLELGRNNALNSINFEKDDDLNHHVDFVTSASNLRALNYKIAAADKIKTKQIAGKVIPALATTTSVIAGLTCLEFYKMIEVDGKRSSAPIERFKNAFVNLALPFFAFSEPIAAQIKQYDFEKTFTLWDRLEIDGPRTVKQFIQFVEAETGLDVSMISSGVALIYAFFQSSSTKDDRFARDVVEVVEAVTRKPVTEHKRSLVLEVMAQNEQEEDIEIPVIKYNIPERID</sequence>